<evidence type="ECO:0000256" key="6">
    <source>
        <dbReference type="ARBA" id="ARBA00023242"/>
    </source>
</evidence>
<dbReference type="Proteomes" id="UP000076871">
    <property type="component" value="Unassembled WGS sequence"/>
</dbReference>
<evidence type="ECO:0000256" key="5">
    <source>
        <dbReference type="ARBA" id="ARBA00023163"/>
    </source>
</evidence>
<dbReference type="PANTHER" id="PTHR46469:SF1">
    <property type="entry name" value="TRANSCRIPTION INITIATION FACTOR TFIID SUBUNIT 8"/>
    <property type="match status" value="1"/>
</dbReference>
<keyword evidence="10" id="KW-1185">Reference proteome</keyword>
<evidence type="ECO:0000256" key="2">
    <source>
        <dbReference type="ARBA" id="ARBA00008767"/>
    </source>
</evidence>
<dbReference type="Gene3D" id="1.10.20.10">
    <property type="entry name" value="Histone, subunit A"/>
    <property type="match status" value="1"/>
</dbReference>
<dbReference type="InterPro" id="IPR019473">
    <property type="entry name" value="TFIID_su8_C"/>
</dbReference>
<dbReference type="GO" id="GO:0046982">
    <property type="term" value="F:protein heterodimerization activity"/>
    <property type="evidence" value="ECO:0007669"/>
    <property type="project" value="InterPro"/>
</dbReference>
<gene>
    <name evidence="9" type="ORF">LAESUDRAFT_753960</name>
</gene>
<dbReference type="AlphaFoldDB" id="A0A165IDD7"/>
<accession>A0A165IDD7</accession>
<keyword evidence="6" id="KW-0539">Nucleus</keyword>
<dbReference type="GO" id="GO:0005669">
    <property type="term" value="C:transcription factor TFIID complex"/>
    <property type="evidence" value="ECO:0007669"/>
    <property type="project" value="InterPro"/>
</dbReference>
<dbReference type="Pfam" id="PF10406">
    <property type="entry name" value="TAF8_C"/>
    <property type="match status" value="1"/>
</dbReference>
<evidence type="ECO:0000313" key="9">
    <source>
        <dbReference type="EMBL" id="KZT12925.1"/>
    </source>
</evidence>
<protein>
    <recommendedName>
        <fullName evidence="3">Transcription initiation factor TFIID subunit 8</fullName>
    </recommendedName>
</protein>
<evidence type="ECO:0000256" key="3">
    <source>
        <dbReference type="ARBA" id="ARBA00017307"/>
    </source>
</evidence>
<evidence type="ECO:0000256" key="4">
    <source>
        <dbReference type="ARBA" id="ARBA00023015"/>
    </source>
</evidence>
<feature type="region of interest" description="Disordered" evidence="7">
    <location>
        <begin position="149"/>
        <end position="183"/>
    </location>
</feature>
<keyword evidence="4" id="KW-0805">Transcription regulation</keyword>
<dbReference type="GeneID" id="63828853"/>
<proteinExistence type="inferred from homology"/>
<dbReference type="InterPro" id="IPR037818">
    <property type="entry name" value="TAF8"/>
</dbReference>
<comment type="similarity">
    <text evidence="2">Belongs to the TAF8 family.</text>
</comment>
<reference evidence="9 10" key="1">
    <citation type="journal article" date="2016" name="Mol. Biol. Evol.">
        <title>Comparative Genomics of Early-Diverging Mushroom-Forming Fungi Provides Insights into the Origins of Lignocellulose Decay Capabilities.</title>
        <authorList>
            <person name="Nagy L.G."/>
            <person name="Riley R."/>
            <person name="Tritt A."/>
            <person name="Adam C."/>
            <person name="Daum C."/>
            <person name="Floudas D."/>
            <person name="Sun H."/>
            <person name="Yadav J.S."/>
            <person name="Pangilinan J."/>
            <person name="Larsson K.H."/>
            <person name="Matsuura K."/>
            <person name="Barry K."/>
            <person name="Labutti K."/>
            <person name="Kuo R."/>
            <person name="Ohm R.A."/>
            <person name="Bhattacharya S.S."/>
            <person name="Shirouzu T."/>
            <person name="Yoshinaga Y."/>
            <person name="Martin F.M."/>
            <person name="Grigoriev I.V."/>
            <person name="Hibbett D.S."/>
        </authorList>
    </citation>
    <scope>NUCLEOTIDE SEQUENCE [LARGE SCALE GENOMIC DNA]</scope>
    <source>
        <strain evidence="9 10">93-53</strain>
    </source>
</reference>
<dbReference type="STRING" id="1314785.A0A165IDD7"/>
<name>A0A165IDD7_9APHY</name>
<keyword evidence="5" id="KW-0804">Transcription</keyword>
<dbReference type="RefSeq" id="XP_040770435.1">
    <property type="nucleotide sequence ID" value="XM_040911825.1"/>
</dbReference>
<organism evidence="9 10">
    <name type="scientific">Laetiporus sulphureus 93-53</name>
    <dbReference type="NCBI Taxonomy" id="1314785"/>
    <lineage>
        <taxon>Eukaryota</taxon>
        <taxon>Fungi</taxon>
        <taxon>Dikarya</taxon>
        <taxon>Basidiomycota</taxon>
        <taxon>Agaricomycotina</taxon>
        <taxon>Agaricomycetes</taxon>
        <taxon>Polyporales</taxon>
        <taxon>Laetiporus</taxon>
    </lineage>
</organism>
<evidence type="ECO:0000256" key="1">
    <source>
        <dbReference type="ARBA" id="ARBA00004123"/>
    </source>
</evidence>
<evidence type="ECO:0000313" key="10">
    <source>
        <dbReference type="Proteomes" id="UP000076871"/>
    </source>
</evidence>
<feature type="domain" description="Transcription factor TFIID subunit 8 C-terminal" evidence="8">
    <location>
        <begin position="200"/>
        <end position="242"/>
    </location>
</feature>
<dbReference type="GO" id="GO:0006367">
    <property type="term" value="P:transcription initiation at RNA polymerase II promoter"/>
    <property type="evidence" value="ECO:0007669"/>
    <property type="project" value="TreeGrafter"/>
</dbReference>
<dbReference type="InParanoid" id="A0A165IDD7"/>
<comment type="subcellular location">
    <subcellularLocation>
        <location evidence="1">Nucleus</location>
    </subcellularLocation>
</comment>
<dbReference type="InterPro" id="IPR009072">
    <property type="entry name" value="Histone-fold"/>
</dbReference>
<feature type="region of interest" description="Disordered" evidence="7">
    <location>
        <begin position="30"/>
        <end position="56"/>
    </location>
</feature>
<dbReference type="OrthoDB" id="2193813at2759"/>
<evidence type="ECO:0000256" key="7">
    <source>
        <dbReference type="SAM" id="MobiDB-lite"/>
    </source>
</evidence>
<dbReference type="EMBL" id="KV427605">
    <property type="protein sequence ID" value="KZT12925.1"/>
    <property type="molecule type" value="Genomic_DNA"/>
</dbReference>
<evidence type="ECO:0000259" key="8">
    <source>
        <dbReference type="Pfam" id="PF10406"/>
    </source>
</evidence>
<sequence length="278" mass="30852">MSYFPPQTYGQYQTQYPHYPSQYPAQGQPLAGYPVYPPGQAKPATPPPEPHTAPELSAVSPELASHALQRLVSAELRGNGFETAEPATLIRLELEVAAWAVFTVVERLYERAHDYANLANRAGPIAKDLLFAAEERGFQMKELHQFANKSKSRQQVVGPLRLLPPPRRSPSPELLPSDDENAPPVIPATLRSLPWGERQFPALPPKHTYLRTPVVPQKRTALPSLEKKLKTAGLVQESLKNLLTATEDNTGQEDGELLGALVNWEATTHPRKRWKLSA</sequence>
<dbReference type="PANTHER" id="PTHR46469">
    <property type="entry name" value="TRANSCRIPTION INITIATION FACTOR TFIID SUBUNIT 8"/>
    <property type="match status" value="1"/>
</dbReference>